<evidence type="ECO:0000256" key="1">
    <source>
        <dbReference type="SAM" id="SignalP"/>
    </source>
</evidence>
<dbReference type="GO" id="GO:0009772">
    <property type="term" value="P:photosynthetic electron transport in photosystem II"/>
    <property type="evidence" value="ECO:0007669"/>
    <property type="project" value="InterPro"/>
</dbReference>
<feature type="signal peptide" evidence="1">
    <location>
        <begin position="1"/>
        <end position="26"/>
    </location>
</feature>
<reference evidence="2 3" key="1">
    <citation type="submission" date="2024-03" db="EMBL/GenBank/DDBJ databases">
        <authorList>
            <person name="Martinez-Hernandez J."/>
        </authorList>
    </citation>
    <scope>NUCLEOTIDE SEQUENCE [LARGE SCALE GENOMIC DNA]</scope>
</reference>
<proteinExistence type="predicted"/>
<name>A0AAV1WEM9_LUPLU</name>
<dbReference type="InterPro" id="IPR036854">
    <property type="entry name" value="Photo_II_D1/D2_sf"/>
</dbReference>
<dbReference type="SUPFAM" id="SSF81483">
    <property type="entry name" value="Bacterial photosystem II reaction centre, L and M subunits"/>
    <property type="match status" value="1"/>
</dbReference>
<feature type="chain" id="PRO_5043483274" evidence="1">
    <location>
        <begin position="27"/>
        <end position="71"/>
    </location>
</feature>
<protein>
    <submittedName>
        <fullName evidence="2">Uncharacterized protein</fullName>
    </submittedName>
</protein>
<accession>A0AAV1WEM9</accession>
<dbReference type="AlphaFoldDB" id="A0AAV1WEM9"/>
<gene>
    <name evidence="2" type="ORF">LLUT_LOCUS8875</name>
</gene>
<evidence type="ECO:0000313" key="3">
    <source>
        <dbReference type="Proteomes" id="UP001497480"/>
    </source>
</evidence>
<keyword evidence="3" id="KW-1185">Reference proteome</keyword>
<organism evidence="2 3">
    <name type="scientific">Lupinus luteus</name>
    <name type="common">European yellow lupine</name>
    <dbReference type="NCBI Taxonomy" id="3873"/>
    <lineage>
        <taxon>Eukaryota</taxon>
        <taxon>Viridiplantae</taxon>
        <taxon>Streptophyta</taxon>
        <taxon>Embryophyta</taxon>
        <taxon>Tracheophyta</taxon>
        <taxon>Spermatophyta</taxon>
        <taxon>Magnoliopsida</taxon>
        <taxon>eudicotyledons</taxon>
        <taxon>Gunneridae</taxon>
        <taxon>Pentapetalae</taxon>
        <taxon>rosids</taxon>
        <taxon>fabids</taxon>
        <taxon>Fabales</taxon>
        <taxon>Fabaceae</taxon>
        <taxon>Papilionoideae</taxon>
        <taxon>50 kb inversion clade</taxon>
        <taxon>genistoids sensu lato</taxon>
        <taxon>core genistoids</taxon>
        <taxon>Genisteae</taxon>
        <taxon>Lupinus</taxon>
    </lineage>
</organism>
<evidence type="ECO:0000313" key="2">
    <source>
        <dbReference type="EMBL" id="CAL0307815.1"/>
    </source>
</evidence>
<dbReference type="Proteomes" id="UP001497480">
    <property type="component" value="Unassembled WGS sequence"/>
</dbReference>
<keyword evidence="1" id="KW-0732">Signal</keyword>
<sequence>MIPTLLTATSVFIIAFIASPPIDINGIREPVSRSLLYGNNIISGATIPIISGARYGKRHPLMNVIIARNVK</sequence>
<comment type="caution">
    <text evidence="2">The sequence shown here is derived from an EMBL/GenBank/DDBJ whole genome shotgun (WGS) entry which is preliminary data.</text>
</comment>
<dbReference type="EMBL" id="CAXHTB010000006">
    <property type="protein sequence ID" value="CAL0307815.1"/>
    <property type="molecule type" value="Genomic_DNA"/>
</dbReference>